<evidence type="ECO:0000313" key="3">
    <source>
        <dbReference type="EMBL" id="WVZ94965.1"/>
    </source>
</evidence>
<dbReference type="PROSITE" id="PS50294">
    <property type="entry name" value="WD_REPEATS_REGION"/>
    <property type="match status" value="1"/>
</dbReference>
<dbReference type="EMBL" id="CP144753">
    <property type="protein sequence ID" value="WVZ94965.1"/>
    <property type="molecule type" value="Genomic_DNA"/>
</dbReference>
<organism evidence="3 4">
    <name type="scientific">Paspalum notatum var. saurae</name>
    <dbReference type="NCBI Taxonomy" id="547442"/>
    <lineage>
        <taxon>Eukaryota</taxon>
        <taxon>Viridiplantae</taxon>
        <taxon>Streptophyta</taxon>
        <taxon>Embryophyta</taxon>
        <taxon>Tracheophyta</taxon>
        <taxon>Spermatophyta</taxon>
        <taxon>Magnoliopsida</taxon>
        <taxon>Liliopsida</taxon>
        <taxon>Poales</taxon>
        <taxon>Poaceae</taxon>
        <taxon>PACMAD clade</taxon>
        <taxon>Panicoideae</taxon>
        <taxon>Andropogonodae</taxon>
        <taxon>Paspaleae</taxon>
        <taxon>Paspalinae</taxon>
        <taxon>Paspalum</taxon>
    </lineage>
</organism>
<dbReference type="SMART" id="SM00667">
    <property type="entry name" value="LisH"/>
    <property type="match status" value="1"/>
</dbReference>
<dbReference type="Pfam" id="PF21889">
    <property type="entry name" value="TPR1-like_2nd"/>
    <property type="match status" value="1"/>
</dbReference>
<name>A0AAQ3UMK3_PASNO</name>
<dbReference type="InterPro" id="IPR001680">
    <property type="entry name" value="WD40_rpt"/>
</dbReference>
<dbReference type="PROSITE" id="PS50082">
    <property type="entry name" value="WD_REPEATS_2"/>
    <property type="match status" value="1"/>
</dbReference>
<dbReference type="InterPro" id="IPR015943">
    <property type="entry name" value="WD40/YVTN_repeat-like_dom_sf"/>
</dbReference>
<reference evidence="3 4" key="1">
    <citation type="submission" date="2024-02" db="EMBL/GenBank/DDBJ databases">
        <title>High-quality chromosome-scale genome assembly of Pensacola bahiagrass (Paspalum notatum Flugge var. saurae).</title>
        <authorList>
            <person name="Vega J.M."/>
            <person name="Podio M."/>
            <person name="Orjuela J."/>
            <person name="Siena L.A."/>
            <person name="Pessino S.C."/>
            <person name="Combes M.C."/>
            <person name="Mariac C."/>
            <person name="Albertini E."/>
            <person name="Pupilli F."/>
            <person name="Ortiz J.P.A."/>
            <person name="Leblanc O."/>
        </authorList>
    </citation>
    <scope>NUCLEOTIDE SEQUENCE [LARGE SCALE GENOMIC DNA]</scope>
    <source>
        <strain evidence="3">R1</strain>
        <tissue evidence="3">Leaf</tissue>
    </source>
</reference>
<feature type="repeat" description="WD" evidence="1">
    <location>
        <begin position="313"/>
        <end position="344"/>
    </location>
</feature>
<dbReference type="SUPFAM" id="SSF50978">
    <property type="entry name" value="WD40 repeat-like"/>
    <property type="match status" value="1"/>
</dbReference>
<feature type="domain" description="TPR1-like CTLH-containing" evidence="2">
    <location>
        <begin position="49"/>
        <end position="179"/>
    </location>
</feature>
<dbReference type="PROSITE" id="PS50896">
    <property type="entry name" value="LISH"/>
    <property type="match status" value="1"/>
</dbReference>
<keyword evidence="1" id="KW-0853">WD repeat</keyword>
<evidence type="ECO:0000256" key="1">
    <source>
        <dbReference type="PROSITE-ProRule" id="PRU00221"/>
    </source>
</evidence>
<dbReference type="InterPro" id="IPR054080">
    <property type="entry name" value="TPR1-like_2nd"/>
</dbReference>
<protein>
    <recommendedName>
        <fullName evidence="2">TPR1-like CTLH-containing domain-containing protein</fullName>
    </recommendedName>
</protein>
<dbReference type="PANTHER" id="PTHR44083">
    <property type="entry name" value="TOPLESS-RELATED PROTEIN 1-RELATED"/>
    <property type="match status" value="1"/>
</dbReference>
<dbReference type="InterPro" id="IPR006594">
    <property type="entry name" value="LisH"/>
</dbReference>
<dbReference type="GO" id="GO:0006355">
    <property type="term" value="P:regulation of DNA-templated transcription"/>
    <property type="evidence" value="ECO:0007669"/>
    <property type="project" value="InterPro"/>
</dbReference>
<dbReference type="Proteomes" id="UP001341281">
    <property type="component" value="Chromosome 09"/>
</dbReference>
<dbReference type="SMART" id="SM00320">
    <property type="entry name" value="WD40"/>
    <property type="match status" value="3"/>
</dbReference>
<keyword evidence="4" id="KW-1185">Reference proteome</keyword>
<dbReference type="Pfam" id="PF00400">
    <property type="entry name" value="WD40"/>
    <property type="match status" value="1"/>
</dbReference>
<gene>
    <name evidence="3" type="ORF">U9M48_040786</name>
</gene>
<evidence type="ECO:0000313" key="4">
    <source>
        <dbReference type="Proteomes" id="UP001341281"/>
    </source>
</evidence>
<proteinExistence type="predicted"/>
<dbReference type="InterPro" id="IPR027728">
    <property type="entry name" value="Topless_fam"/>
</dbReference>
<evidence type="ECO:0000259" key="2">
    <source>
        <dbReference type="Pfam" id="PF21889"/>
    </source>
</evidence>
<dbReference type="AlphaFoldDB" id="A0AAQ3UMK3"/>
<dbReference type="Gene3D" id="2.130.10.10">
    <property type="entry name" value="YVTN repeat-like/Quinoprotein amine dehydrogenase"/>
    <property type="match status" value="1"/>
</dbReference>
<sequence>MGTPAAEGVDQPDERRASRRRDLSLIVLQHLREEGFKETAHSLEQESGLKHLEDLVQCGAWDDAERYLGGFTGAGGKEDPFSAIRRHKYLEDLGRWPNHLAVLCAEFLVPGWRMTAKDRENVTNHFKVLYSCDEEAAKMVSALENFRQDERLDTPLIRNVVFLEIKNLIEANPLFKDKLDFPLSEASRLRTMGNRSPNTRPEVLTLYSDHYCHSSRDGAKSETEEQKMGARRAKVESEKMKTWKLADIYNSGHLRSLCMPEPDKLATTLSKVVGLLYTSDGTALWALGSNAIFKCWNWQQSDRNPNRKICITLRGHQNRITGLAFPQARMVLVSSSADGQICVWWDLSGGVKKNIKIHPIFRKLAWSFGRRYKGAVSNSIDFLLISDYIQWPPRDTLPAPISSAVCSCDGLLVYAGSCDGAIGIFEAKSLSLRCRIAPYAYIPPSISLSVTSVGHIDPVVVSAYPLKPNQIALGMSDGTVHVLEPLDEEPNQGGEHYLPLSTLTMEQT</sequence>
<dbReference type="InterPro" id="IPR036322">
    <property type="entry name" value="WD40_repeat_dom_sf"/>
</dbReference>
<accession>A0AAQ3UMK3</accession>
<dbReference type="PANTHER" id="PTHR44083:SF5">
    <property type="entry name" value="PROTEIN TOPLESS-RELATED PROTEIN 2"/>
    <property type="match status" value="1"/>
</dbReference>